<gene>
    <name evidence="1" type="ORF">Scep_002778</name>
</gene>
<reference evidence="1 2" key="1">
    <citation type="submission" date="2024-01" db="EMBL/GenBank/DDBJ databases">
        <title>Genome assemblies of Stephania.</title>
        <authorList>
            <person name="Yang L."/>
        </authorList>
    </citation>
    <scope>NUCLEOTIDE SEQUENCE [LARGE SCALE GENOMIC DNA]</scope>
    <source>
        <strain evidence="1">JXDWG</strain>
        <tissue evidence="1">Leaf</tissue>
    </source>
</reference>
<protein>
    <submittedName>
        <fullName evidence="1">Uncharacterized protein</fullName>
    </submittedName>
</protein>
<organism evidence="1 2">
    <name type="scientific">Stephania cephalantha</name>
    <dbReference type="NCBI Taxonomy" id="152367"/>
    <lineage>
        <taxon>Eukaryota</taxon>
        <taxon>Viridiplantae</taxon>
        <taxon>Streptophyta</taxon>
        <taxon>Embryophyta</taxon>
        <taxon>Tracheophyta</taxon>
        <taxon>Spermatophyta</taxon>
        <taxon>Magnoliopsida</taxon>
        <taxon>Ranunculales</taxon>
        <taxon>Menispermaceae</taxon>
        <taxon>Menispermoideae</taxon>
        <taxon>Cissampelideae</taxon>
        <taxon>Stephania</taxon>
    </lineage>
</organism>
<dbReference type="AlphaFoldDB" id="A0AAP0Q4M2"/>
<keyword evidence="2" id="KW-1185">Reference proteome</keyword>
<evidence type="ECO:0000313" key="1">
    <source>
        <dbReference type="EMBL" id="KAK9167587.1"/>
    </source>
</evidence>
<proteinExistence type="predicted"/>
<dbReference type="Proteomes" id="UP001419268">
    <property type="component" value="Unassembled WGS sequence"/>
</dbReference>
<dbReference type="EMBL" id="JBBNAG010000001">
    <property type="protein sequence ID" value="KAK9167587.1"/>
    <property type="molecule type" value="Genomic_DNA"/>
</dbReference>
<sequence length="219" mass="24298">MTDTLDNIGSLDVLGGTLPRVLRMFRLVETENCNEATLDAKPYVPPTVSPQGSSGGLLELHRHHIWRCGLYVQDSNKSRSGTDSEKNSAKVAALWFGCIQKGSFENEIRKSFILCPYKSPMSTPRHRRLPTTEASSNMDSLCFKPSPKQDLGIRLLNTKSDVNCLEPFTLVVACGSIQSELEVIDLVRIYEAERGFCYGTYMTRSPVNALTGKFSEGQV</sequence>
<accession>A0AAP0Q4M2</accession>
<name>A0AAP0Q4M2_9MAGN</name>
<comment type="caution">
    <text evidence="1">The sequence shown here is derived from an EMBL/GenBank/DDBJ whole genome shotgun (WGS) entry which is preliminary data.</text>
</comment>
<evidence type="ECO:0000313" key="2">
    <source>
        <dbReference type="Proteomes" id="UP001419268"/>
    </source>
</evidence>